<reference evidence="3" key="1">
    <citation type="submission" date="2020-06" db="EMBL/GenBank/DDBJ databases">
        <title>WGS assembly of Ceratodon purpureus strain R40.</title>
        <authorList>
            <person name="Carey S.B."/>
            <person name="Jenkins J."/>
            <person name="Shu S."/>
            <person name="Lovell J.T."/>
            <person name="Sreedasyam A."/>
            <person name="Maumus F."/>
            <person name="Tiley G.P."/>
            <person name="Fernandez-Pozo N."/>
            <person name="Barry K."/>
            <person name="Chen C."/>
            <person name="Wang M."/>
            <person name="Lipzen A."/>
            <person name="Daum C."/>
            <person name="Saski C.A."/>
            <person name="Payton A.C."/>
            <person name="Mcbreen J.C."/>
            <person name="Conrad R.E."/>
            <person name="Kollar L.M."/>
            <person name="Olsson S."/>
            <person name="Huttunen S."/>
            <person name="Landis J.B."/>
            <person name="Wickett N.J."/>
            <person name="Johnson M.G."/>
            <person name="Rensing S.A."/>
            <person name="Grimwood J."/>
            <person name="Schmutz J."/>
            <person name="Mcdaniel S.F."/>
        </authorList>
    </citation>
    <scope>NUCLEOTIDE SEQUENCE</scope>
    <source>
        <strain evidence="3">R40</strain>
    </source>
</reference>
<organism evidence="3 4">
    <name type="scientific">Ceratodon purpureus</name>
    <name type="common">Fire moss</name>
    <name type="synonym">Dicranum purpureum</name>
    <dbReference type="NCBI Taxonomy" id="3225"/>
    <lineage>
        <taxon>Eukaryota</taxon>
        <taxon>Viridiplantae</taxon>
        <taxon>Streptophyta</taxon>
        <taxon>Embryophyta</taxon>
        <taxon>Bryophyta</taxon>
        <taxon>Bryophytina</taxon>
        <taxon>Bryopsida</taxon>
        <taxon>Dicranidae</taxon>
        <taxon>Pseudoditrichales</taxon>
        <taxon>Ditrichaceae</taxon>
        <taxon>Ceratodon</taxon>
    </lineage>
</organism>
<keyword evidence="2" id="KW-0812">Transmembrane</keyword>
<comment type="caution">
    <text evidence="3">The sequence shown here is derived from an EMBL/GenBank/DDBJ whole genome shotgun (WGS) entry which is preliminary data.</text>
</comment>
<keyword evidence="2" id="KW-1133">Transmembrane helix</keyword>
<evidence type="ECO:0000256" key="1">
    <source>
        <dbReference type="SAM" id="MobiDB-lite"/>
    </source>
</evidence>
<dbReference type="Proteomes" id="UP000822688">
    <property type="component" value="Chromosome 12"/>
</dbReference>
<proteinExistence type="predicted"/>
<evidence type="ECO:0000313" key="3">
    <source>
        <dbReference type="EMBL" id="KAG0555094.1"/>
    </source>
</evidence>
<feature type="compositionally biased region" description="Low complexity" evidence="1">
    <location>
        <begin position="51"/>
        <end position="75"/>
    </location>
</feature>
<keyword evidence="4" id="KW-1185">Reference proteome</keyword>
<dbReference type="EMBL" id="CM026433">
    <property type="protein sequence ID" value="KAG0555094.1"/>
    <property type="molecule type" value="Genomic_DNA"/>
</dbReference>
<name>A0A8T0G9Q5_CERPU</name>
<evidence type="ECO:0000256" key="2">
    <source>
        <dbReference type="SAM" id="Phobius"/>
    </source>
</evidence>
<feature type="transmembrane region" description="Helical" evidence="2">
    <location>
        <begin position="184"/>
        <end position="201"/>
    </location>
</feature>
<dbReference type="PANTHER" id="PTHR36000">
    <property type="entry name" value="DEFECTIVE 1273 PROTEIN, PUTATIVE-RELATED"/>
    <property type="match status" value="1"/>
</dbReference>
<sequence length="243" mass="26960">MATQCHRLAVHSLTGRLSTPPACSSTSRGDSRVNQSSVFLRGQRLQLQRMSQHSVSSRSRSPVQCVSSTFGSSSSEELDKSGEGRVQNNVIANMMAKAPEPIRIFPWGKAWSLFVQRVVFNFWTVGKWLAIPVLAVSMLSELSYTLLQQKVLIIPAGMIGGIAFAGMMRETALELFSEFETGEVAWHLVALGLFFAALKFISPYLPVWGRVSVPHFANGGLWQVIKLANDWRKQHAEKPVKRS</sequence>
<evidence type="ECO:0000313" key="4">
    <source>
        <dbReference type="Proteomes" id="UP000822688"/>
    </source>
</evidence>
<gene>
    <name evidence="3" type="ORF">KC19_12G143500</name>
</gene>
<accession>A0A8T0G9Q5</accession>
<dbReference type="AlphaFoldDB" id="A0A8T0G9Q5"/>
<feature type="transmembrane region" description="Helical" evidence="2">
    <location>
        <begin position="120"/>
        <end position="139"/>
    </location>
</feature>
<protein>
    <submittedName>
        <fullName evidence="3">Uncharacterized protein</fullName>
    </submittedName>
</protein>
<keyword evidence="2" id="KW-0472">Membrane</keyword>
<feature type="transmembrane region" description="Helical" evidence="2">
    <location>
        <begin position="151"/>
        <end position="168"/>
    </location>
</feature>
<dbReference type="PANTHER" id="PTHR36000:SF2">
    <property type="entry name" value="DEFECTIVE 1273 PROTEIN, PUTATIVE-RELATED"/>
    <property type="match status" value="1"/>
</dbReference>
<feature type="region of interest" description="Disordered" evidence="1">
    <location>
        <begin position="51"/>
        <end position="82"/>
    </location>
</feature>